<dbReference type="AlphaFoldDB" id="A0A101NE05"/>
<comment type="caution">
    <text evidence="6">The sequence shown here is derived from an EMBL/GenBank/DDBJ whole genome shotgun (WGS) entry which is preliminary data.</text>
</comment>
<evidence type="ECO:0000313" key="6">
    <source>
        <dbReference type="EMBL" id="KUM91259.1"/>
    </source>
</evidence>
<evidence type="ECO:0000259" key="5">
    <source>
        <dbReference type="PROSITE" id="PS50931"/>
    </source>
</evidence>
<dbReference type="EMBL" id="LMWL01000081">
    <property type="protein sequence ID" value="KUM91259.1"/>
    <property type="molecule type" value="Genomic_DNA"/>
</dbReference>
<feature type="domain" description="HTH lysR-type" evidence="5">
    <location>
        <begin position="34"/>
        <end position="76"/>
    </location>
</feature>
<dbReference type="PROSITE" id="PS50931">
    <property type="entry name" value="HTH_LYSR"/>
    <property type="match status" value="1"/>
</dbReference>
<evidence type="ECO:0000256" key="2">
    <source>
        <dbReference type="ARBA" id="ARBA00023015"/>
    </source>
</evidence>
<name>A0A101NE05_9ACTN</name>
<dbReference type="Gene3D" id="1.10.10.10">
    <property type="entry name" value="Winged helix-like DNA-binding domain superfamily/Winged helix DNA-binding domain"/>
    <property type="match status" value="1"/>
</dbReference>
<proteinExistence type="inferred from homology"/>
<dbReference type="GO" id="GO:0003700">
    <property type="term" value="F:DNA-binding transcription factor activity"/>
    <property type="evidence" value="ECO:0007669"/>
    <property type="project" value="InterPro"/>
</dbReference>
<dbReference type="PRINTS" id="PR00039">
    <property type="entry name" value="HTHLYSR"/>
</dbReference>
<dbReference type="GO" id="GO:0003677">
    <property type="term" value="F:DNA binding"/>
    <property type="evidence" value="ECO:0007669"/>
    <property type="project" value="UniProtKB-KW"/>
</dbReference>
<keyword evidence="2" id="KW-0805">Transcription regulation</keyword>
<dbReference type="RefSeq" id="WP_279616595.1">
    <property type="nucleotide sequence ID" value="NZ_KQ948050.1"/>
</dbReference>
<dbReference type="Pfam" id="PF00126">
    <property type="entry name" value="HTH_1"/>
    <property type="match status" value="1"/>
</dbReference>
<dbReference type="SUPFAM" id="SSF46785">
    <property type="entry name" value="Winged helix' DNA-binding domain"/>
    <property type="match status" value="1"/>
</dbReference>
<dbReference type="Proteomes" id="UP000054241">
    <property type="component" value="Unassembled WGS sequence"/>
</dbReference>
<organism evidence="6 7">
    <name type="scientific">Streptomyces cellostaticus</name>
    <dbReference type="NCBI Taxonomy" id="67285"/>
    <lineage>
        <taxon>Bacteria</taxon>
        <taxon>Bacillati</taxon>
        <taxon>Actinomycetota</taxon>
        <taxon>Actinomycetes</taxon>
        <taxon>Kitasatosporales</taxon>
        <taxon>Streptomycetaceae</taxon>
        <taxon>Streptomyces</taxon>
    </lineage>
</organism>
<sequence length="116" mass="12189">MTPPTASVMRGPPDEQCPLRGICAGSTAPAAGPGRFGLATERLRMSQPPLSQAILQLERRLGVRLFDRSGRKVTLTETGRAFAAECREPVAAAQHAQEVAGQVEAGLVGTLRLGVV</sequence>
<dbReference type="GO" id="GO:0032993">
    <property type="term" value="C:protein-DNA complex"/>
    <property type="evidence" value="ECO:0007669"/>
    <property type="project" value="TreeGrafter"/>
</dbReference>
<dbReference type="InterPro" id="IPR000847">
    <property type="entry name" value="LysR_HTH_N"/>
</dbReference>
<comment type="similarity">
    <text evidence="1">Belongs to the LysR transcriptional regulatory family.</text>
</comment>
<dbReference type="STRING" id="67285.AQI88_37660"/>
<dbReference type="InterPro" id="IPR036388">
    <property type="entry name" value="WH-like_DNA-bd_sf"/>
</dbReference>
<dbReference type="InterPro" id="IPR036390">
    <property type="entry name" value="WH_DNA-bd_sf"/>
</dbReference>
<dbReference type="PANTHER" id="PTHR30346">
    <property type="entry name" value="TRANSCRIPTIONAL DUAL REGULATOR HCAR-RELATED"/>
    <property type="match status" value="1"/>
</dbReference>
<protein>
    <recommendedName>
        <fullName evidence="5">HTH lysR-type domain-containing protein</fullName>
    </recommendedName>
</protein>
<keyword evidence="3" id="KW-0238">DNA-binding</keyword>
<evidence type="ECO:0000256" key="1">
    <source>
        <dbReference type="ARBA" id="ARBA00009437"/>
    </source>
</evidence>
<dbReference type="PANTHER" id="PTHR30346:SF0">
    <property type="entry name" value="HCA OPERON TRANSCRIPTIONAL ACTIVATOR HCAR"/>
    <property type="match status" value="1"/>
</dbReference>
<keyword evidence="7" id="KW-1185">Reference proteome</keyword>
<accession>A0A101NE05</accession>
<reference evidence="6 7" key="1">
    <citation type="submission" date="2015-10" db="EMBL/GenBank/DDBJ databases">
        <title>Draft genome sequence of Streptomyces cellostaticus DSM 40189, type strain for the species Streptomyces cellostaticus.</title>
        <authorList>
            <person name="Ruckert C."/>
            <person name="Winkler A."/>
            <person name="Kalinowski J."/>
            <person name="Kampfer P."/>
            <person name="Glaeser S."/>
        </authorList>
    </citation>
    <scope>NUCLEOTIDE SEQUENCE [LARGE SCALE GENOMIC DNA]</scope>
    <source>
        <strain evidence="6 7">DSM 40189</strain>
    </source>
</reference>
<evidence type="ECO:0000256" key="4">
    <source>
        <dbReference type="ARBA" id="ARBA00023163"/>
    </source>
</evidence>
<keyword evidence="4" id="KW-0804">Transcription</keyword>
<gene>
    <name evidence="6" type="ORF">AQI88_37660</name>
</gene>
<evidence type="ECO:0000313" key="7">
    <source>
        <dbReference type="Proteomes" id="UP000054241"/>
    </source>
</evidence>
<evidence type="ECO:0000256" key="3">
    <source>
        <dbReference type="ARBA" id="ARBA00023125"/>
    </source>
</evidence>